<comment type="caution">
    <text evidence="1">The sequence shown here is derived from an EMBL/GenBank/DDBJ whole genome shotgun (WGS) entry which is preliminary data.</text>
</comment>
<accession>K0RB52</accession>
<proteinExistence type="predicted"/>
<protein>
    <submittedName>
        <fullName evidence="1">Uncharacterized protein</fullName>
    </submittedName>
</protein>
<dbReference type="Proteomes" id="UP000266841">
    <property type="component" value="Unassembled WGS sequence"/>
</dbReference>
<evidence type="ECO:0000313" key="1">
    <source>
        <dbReference type="EMBL" id="EJK50460.1"/>
    </source>
</evidence>
<feature type="non-terminal residue" evidence="1">
    <location>
        <position position="75"/>
    </location>
</feature>
<reference evidence="1 2" key="1">
    <citation type="journal article" date="2012" name="Genome Biol.">
        <title>Genome and low-iron response of an oceanic diatom adapted to chronic iron limitation.</title>
        <authorList>
            <person name="Lommer M."/>
            <person name="Specht M."/>
            <person name="Roy A.S."/>
            <person name="Kraemer L."/>
            <person name="Andreson R."/>
            <person name="Gutowska M.A."/>
            <person name="Wolf J."/>
            <person name="Bergner S.V."/>
            <person name="Schilhabel M.B."/>
            <person name="Klostermeier U.C."/>
            <person name="Beiko R.G."/>
            <person name="Rosenstiel P."/>
            <person name="Hippler M."/>
            <person name="Laroche J."/>
        </authorList>
    </citation>
    <scope>NUCLEOTIDE SEQUENCE [LARGE SCALE GENOMIC DNA]</scope>
    <source>
        <strain evidence="1 2">CCMP1005</strain>
    </source>
</reference>
<keyword evidence="2" id="KW-1185">Reference proteome</keyword>
<gene>
    <name evidence="1" type="ORF">THAOC_30566</name>
</gene>
<dbReference type="AlphaFoldDB" id="K0RB52"/>
<name>K0RB52_THAOC</name>
<evidence type="ECO:0000313" key="2">
    <source>
        <dbReference type="Proteomes" id="UP000266841"/>
    </source>
</evidence>
<sequence length="75" mass="8271">MPRVFSHPLLVRPHLTSCGDGAQEVPSEVAKIQAQISNLEVHQPQGRHDAWPEGGSLPLAFHCYAMKSPDLLLNF</sequence>
<dbReference type="EMBL" id="AGNL01043639">
    <property type="protein sequence ID" value="EJK50460.1"/>
    <property type="molecule type" value="Genomic_DNA"/>
</dbReference>
<organism evidence="1 2">
    <name type="scientific">Thalassiosira oceanica</name>
    <name type="common">Marine diatom</name>
    <dbReference type="NCBI Taxonomy" id="159749"/>
    <lineage>
        <taxon>Eukaryota</taxon>
        <taxon>Sar</taxon>
        <taxon>Stramenopiles</taxon>
        <taxon>Ochrophyta</taxon>
        <taxon>Bacillariophyta</taxon>
        <taxon>Coscinodiscophyceae</taxon>
        <taxon>Thalassiosirophycidae</taxon>
        <taxon>Thalassiosirales</taxon>
        <taxon>Thalassiosiraceae</taxon>
        <taxon>Thalassiosira</taxon>
    </lineage>
</organism>